<organism evidence="7 8">
    <name type="scientific">Biformimicrobium ophioploci</name>
    <dbReference type="NCBI Taxonomy" id="3036711"/>
    <lineage>
        <taxon>Bacteria</taxon>
        <taxon>Pseudomonadati</taxon>
        <taxon>Pseudomonadota</taxon>
        <taxon>Gammaproteobacteria</taxon>
        <taxon>Cellvibrionales</taxon>
        <taxon>Microbulbiferaceae</taxon>
        <taxon>Biformimicrobium</taxon>
    </lineage>
</organism>
<name>A0ABQ6M074_9GAMM</name>
<evidence type="ECO:0000256" key="1">
    <source>
        <dbReference type="ARBA" id="ARBA00004651"/>
    </source>
</evidence>
<evidence type="ECO:0000256" key="6">
    <source>
        <dbReference type="SAM" id="Phobius"/>
    </source>
</evidence>
<keyword evidence="8" id="KW-1185">Reference proteome</keyword>
<feature type="transmembrane region" description="Helical" evidence="6">
    <location>
        <begin position="356"/>
        <end position="378"/>
    </location>
</feature>
<dbReference type="RefSeq" id="WP_285764365.1">
    <property type="nucleotide sequence ID" value="NZ_BSYJ01000004.1"/>
</dbReference>
<proteinExistence type="predicted"/>
<feature type="transmembrane region" description="Helical" evidence="6">
    <location>
        <begin position="48"/>
        <end position="72"/>
    </location>
</feature>
<keyword evidence="5 6" id="KW-0472">Membrane</keyword>
<feature type="transmembrane region" description="Helical" evidence="6">
    <location>
        <begin position="449"/>
        <end position="470"/>
    </location>
</feature>
<dbReference type="InterPro" id="IPR050833">
    <property type="entry name" value="Poly_Biosynth_Transport"/>
</dbReference>
<keyword evidence="2" id="KW-1003">Cell membrane</keyword>
<feature type="transmembrane region" description="Helical" evidence="6">
    <location>
        <begin position="110"/>
        <end position="130"/>
    </location>
</feature>
<accession>A0ABQ6M074</accession>
<sequence length="485" mass="53212">MNGLTSIIKNRMLRGASTLLVSQAVSICATFVRNVIIARYVGAENYGIAVTFGLAMSIVEMSGNLALTTLLVQDKRGDSNEMLASAHFTMFVKGLLLSLILYIVAKPIAAVFDLVHITWAFQLLAVVPAIRGASNLDLIVMQRRYDFLATAIADAVPQLVSVGMAFVLATWLGDYRAMLILIVFNTIFMTLITHLLAKRPYRWLISKKLIAKTITFGWPILLNGILIFLLLQGDRMIVGSMYDMTTLGIYSAAFSLALLPSLFFAKLSGMLLMPILSRTQDDPDSLEYYGTITLDACFSFGILFSAFFILGGQSLLLFCFGQTFAGGMEVVAWLGIMQSIRCIRMAPTCIANSQGWTRLPLIGNIFRVLSLPFAVWLASRGMSLAWLAYIGIVGEILAFIVLWRLLPLQQMKGRLESRVRFLVMLMFGSCSLALVSGLGTPATTPLGNFYNVLLAAFYSTAIAAGTLLFLRRGVTPPPRVVNLPE</sequence>
<comment type="subcellular location">
    <subcellularLocation>
        <location evidence="1">Cell membrane</location>
        <topology evidence="1">Multi-pass membrane protein</topology>
    </subcellularLocation>
</comment>
<feature type="transmembrane region" description="Helical" evidence="6">
    <location>
        <begin position="12"/>
        <end position="36"/>
    </location>
</feature>
<keyword evidence="3 6" id="KW-0812">Transmembrane</keyword>
<evidence type="ECO:0008006" key="9">
    <source>
        <dbReference type="Google" id="ProtNLM"/>
    </source>
</evidence>
<evidence type="ECO:0000313" key="7">
    <source>
        <dbReference type="EMBL" id="GMG87745.1"/>
    </source>
</evidence>
<feature type="transmembrane region" description="Helical" evidence="6">
    <location>
        <begin position="384"/>
        <end position="406"/>
    </location>
</feature>
<comment type="caution">
    <text evidence="7">The sequence shown here is derived from an EMBL/GenBank/DDBJ whole genome shotgun (WGS) entry which is preliminary data.</text>
</comment>
<feature type="transmembrane region" description="Helical" evidence="6">
    <location>
        <begin position="151"/>
        <end position="172"/>
    </location>
</feature>
<evidence type="ECO:0000313" key="8">
    <source>
        <dbReference type="Proteomes" id="UP001224392"/>
    </source>
</evidence>
<evidence type="ECO:0000256" key="4">
    <source>
        <dbReference type="ARBA" id="ARBA00022989"/>
    </source>
</evidence>
<evidence type="ECO:0000256" key="2">
    <source>
        <dbReference type="ARBA" id="ARBA00022475"/>
    </source>
</evidence>
<protein>
    <recommendedName>
        <fullName evidence="9">Polysaccharide biosynthesis protein</fullName>
    </recommendedName>
</protein>
<reference evidence="7 8" key="1">
    <citation type="submission" date="2023-04" db="EMBL/GenBank/DDBJ databases">
        <title>Marinobulbifer ophiurae gen. nov., sp. Nov., isolate from tissue of brittle star Ophioplocus japonicus.</title>
        <authorList>
            <person name="Kawano K."/>
            <person name="Sawayama S."/>
            <person name="Nakagawa S."/>
        </authorList>
    </citation>
    <scope>NUCLEOTIDE SEQUENCE [LARGE SCALE GENOMIC DNA]</scope>
    <source>
        <strain evidence="7 8">NKW57</strain>
    </source>
</reference>
<dbReference type="PANTHER" id="PTHR30250:SF11">
    <property type="entry name" value="O-ANTIGEN TRANSPORTER-RELATED"/>
    <property type="match status" value="1"/>
</dbReference>
<feature type="transmembrane region" description="Helical" evidence="6">
    <location>
        <begin position="209"/>
        <end position="231"/>
    </location>
</feature>
<dbReference type="Proteomes" id="UP001224392">
    <property type="component" value="Unassembled WGS sequence"/>
</dbReference>
<evidence type="ECO:0000256" key="3">
    <source>
        <dbReference type="ARBA" id="ARBA00022692"/>
    </source>
</evidence>
<evidence type="ECO:0000256" key="5">
    <source>
        <dbReference type="ARBA" id="ARBA00023136"/>
    </source>
</evidence>
<feature type="transmembrane region" description="Helical" evidence="6">
    <location>
        <begin position="178"/>
        <end position="197"/>
    </location>
</feature>
<feature type="transmembrane region" description="Helical" evidence="6">
    <location>
        <begin position="418"/>
        <end position="437"/>
    </location>
</feature>
<gene>
    <name evidence="7" type="ORF">MNKW57_20660</name>
</gene>
<feature type="transmembrane region" description="Helical" evidence="6">
    <location>
        <begin position="84"/>
        <end position="104"/>
    </location>
</feature>
<feature type="transmembrane region" description="Helical" evidence="6">
    <location>
        <begin position="315"/>
        <end position="336"/>
    </location>
</feature>
<dbReference type="EMBL" id="BSYJ01000004">
    <property type="protein sequence ID" value="GMG87745.1"/>
    <property type="molecule type" value="Genomic_DNA"/>
</dbReference>
<feature type="transmembrane region" description="Helical" evidence="6">
    <location>
        <begin position="251"/>
        <end position="276"/>
    </location>
</feature>
<dbReference type="PANTHER" id="PTHR30250">
    <property type="entry name" value="PST FAMILY PREDICTED COLANIC ACID TRANSPORTER"/>
    <property type="match status" value="1"/>
</dbReference>
<dbReference type="Pfam" id="PF13440">
    <property type="entry name" value="Polysacc_synt_3"/>
    <property type="match status" value="1"/>
</dbReference>
<keyword evidence="4 6" id="KW-1133">Transmembrane helix</keyword>
<feature type="transmembrane region" description="Helical" evidence="6">
    <location>
        <begin position="288"/>
        <end position="309"/>
    </location>
</feature>